<dbReference type="NCBIfam" id="NF009875">
    <property type="entry name" value="PRK13339.1"/>
    <property type="match status" value="1"/>
</dbReference>
<name>A0A518BJK8_9BACT</name>
<evidence type="ECO:0000256" key="9">
    <source>
        <dbReference type="HAMAP-Rule" id="MF_00212"/>
    </source>
</evidence>
<evidence type="ECO:0000313" key="11">
    <source>
        <dbReference type="Proteomes" id="UP000316921"/>
    </source>
</evidence>
<dbReference type="UniPathway" id="UPA00223">
    <property type="reaction ID" value="UER01008"/>
</dbReference>
<dbReference type="GO" id="GO:0047545">
    <property type="term" value="F:(S)-2-hydroxyglutarate dehydrogenase activity"/>
    <property type="evidence" value="ECO:0007669"/>
    <property type="project" value="TreeGrafter"/>
</dbReference>
<dbReference type="EMBL" id="CP036287">
    <property type="protein sequence ID" value="QDU67171.1"/>
    <property type="molecule type" value="Genomic_DNA"/>
</dbReference>
<keyword evidence="11" id="KW-1185">Reference proteome</keyword>
<dbReference type="EC" id="1.1.5.4" evidence="9"/>
<dbReference type="NCBIfam" id="TIGR01320">
    <property type="entry name" value="mal_quin_oxido"/>
    <property type="match status" value="1"/>
</dbReference>
<evidence type="ECO:0000256" key="8">
    <source>
        <dbReference type="ARBA" id="ARBA00023002"/>
    </source>
</evidence>
<dbReference type="InterPro" id="IPR036188">
    <property type="entry name" value="FAD/NAD-bd_sf"/>
</dbReference>
<dbReference type="Gene3D" id="3.50.50.60">
    <property type="entry name" value="FAD/NAD(P)-binding domain"/>
    <property type="match status" value="1"/>
</dbReference>
<dbReference type="InterPro" id="IPR006231">
    <property type="entry name" value="MQO"/>
</dbReference>
<comment type="pathway">
    <text evidence="3 9">Carbohydrate metabolism; tricarboxylic acid cycle; oxaloacetate from (S)-malate (quinone route): step 1/1.</text>
</comment>
<dbReference type="HAMAP" id="MF_00212">
    <property type="entry name" value="MQO"/>
    <property type="match status" value="1"/>
</dbReference>
<evidence type="ECO:0000256" key="5">
    <source>
        <dbReference type="ARBA" id="ARBA00022532"/>
    </source>
</evidence>
<dbReference type="NCBIfam" id="NF003603">
    <property type="entry name" value="PRK05257.1-1"/>
    <property type="match status" value="1"/>
</dbReference>
<comment type="catalytic activity">
    <reaction evidence="1 9">
        <text>(S)-malate + a quinone = a quinol + oxaloacetate</text>
        <dbReference type="Rhea" id="RHEA:46012"/>
        <dbReference type="ChEBI" id="CHEBI:15589"/>
        <dbReference type="ChEBI" id="CHEBI:16452"/>
        <dbReference type="ChEBI" id="CHEBI:24646"/>
        <dbReference type="ChEBI" id="CHEBI:132124"/>
        <dbReference type="EC" id="1.1.5.4"/>
    </reaction>
</comment>
<dbReference type="Pfam" id="PF06039">
    <property type="entry name" value="Mqo"/>
    <property type="match status" value="1"/>
</dbReference>
<organism evidence="10 11">
    <name type="scientific">Engelhardtia mirabilis</name>
    <dbReference type="NCBI Taxonomy" id="2528011"/>
    <lineage>
        <taxon>Bacteria</taxon>
        <taxon>Pseudomonadati</taxon>
        <taxon>Planctomycetota</taxon>
        <taxon>Planctomycetia</taxon>
        <taxon>Planctomycetia incertae sedis</taxon>
        <taxon>Engelhardtia</taxon>
    </lineage>
</organism>
<gene>
    <name evidence="9 10" type="primary">mqo</name>
    <name evidence="10" type="ORF">Pla133_22490</name>
</gene>
<proteinExistence type="inferred from homology"/>
<evidence type="ECO:0000256" key="2">
    <source>
        <dbReference type="ARBA" id="ARBA00001974"/>
    </source>
</evidence>
<keyword evidence="6 9" id="KW-0285">Flavoprotein</keyword>
<dbReference type="KEGG" id="pbap:Pla133_22490"/>
<dbReference type="GO" id="GO:0008924">
    <property type="term" value="F:L-malate dehydrogenase (quinone) activity"/>
    <property type="evidence" value="ECO:0007669"/>
    <property type="project" value="UniProtKB-UniRule"/>
</dbReference>
<evidence type="ECO:0000256" key="1">
    <source>
        <dbReference type="ARBA" id="ARBA00001139"/>
    </source>
</evidence>
<dbReference type="GO" id="GO:0006099">
    <property type="term" value="P:tricarboxylic acid cycle"/>
    <property type="evidence" value="ECO:0007669"/>
    <property type="project" value="UniProtKB-UniRule"/>
</dbReference>
<keyword evidence="8 9" id="KW-0560">Oxidoreductase</keyword>
<comment type="cofactor">
    <cofactor evidence="2 9">
        <name>FAD</name>
        <dbReference type="ChEBI" id="CHEBI:57692"/>
    </cofactor>
</comment>
<protein>
    <recommendedName>
        <fullName evidence="9">Probable malate:quinone oxidoreductase</fullName>
        <ecNumber evidence="9">1.1.5.4</ecNumber>
    </recommendedName>
    <alternativeName>
        <fullName evidence="9">MQO</fullName>
    </alternativeName>
    <alternativeName>
        <fullName evidence="9">Malate dehydrogenase [quinone]</fullName>
    </alternativeName>
</protein>
<keyword evidence="5 9" id="KW-0816">Tricarboxylic acid cycle</keyword>
<keyword evidence="7 9" id="KW-0274">FAD</keyword>
<dbReference type="SUPFAM" id="SSF51905">
    <property type="entry name" value="FAD/NAD(P)-binding domain"/>
    <property type="match status" value="1"/>
</dbReference>
<evidence type="ECO:0000256" key="4">
    <source>
        <dbReference type="ARBA" id="ARBA00006389"/>
    </source>
</evidence>
<sequence>MSSSPAGGHPVVDVALVGAGIMSATLGAILRRLEPGLSMVVLERLDQVATESSSAWNNAGTGHSAFCELNYTPERADGTIDISKAEKVAAQFELSRHFWASMVESGVLGDPRRFLHSVPHMSFVVGAEGVDFLHRRCEALSHSPLFAGLQFCDDRRVLADWLPLMFEGREGDEVLAATRMDAGTDVDFGALTKRLFESLASSSTVSLGLEQEVRDLVRKDDGLWRLKVRDRRSGEDRIVRARFVFIGAGGGALRLLERSEIPEAEGYGGFPVSGQWLRCNNPQVSARHRAKVYGRPVEGSPPMSMPHLDTRVIDGHRELLFGPYAGFSTRFLKRGSLLDLPRSVDLGNLLPMLEAGADNVGLMGYLLGQVLESREERVEALREFYPAARDADWELVVAGQRVQVIKDEPGRGGVLEFGTELVACADGSLAALLGASPGASTAVAVALEVLERCFPERLAGADWQAELRVLVPGHGLGRDELRTRCGALRAADARVLGLDA</sequence>
<dbReference type="AlphaFoldDB" id="A0A518BJK8"/>
<dbReference type="PANTHER" id="PTHR43104">
    <property type="entry name" value="L-2-HYDROXYGLUTARATE DEHYDROGENASE, MITOCHONDRIAL"/>
    <property type="match status" value="1"/>
</dbReference>
<comment type="similarity">
    <text evidence="4 9">Belongs to the MQO family.</text>
</comment>
<evidence type="ECO:0000256" key="7">
    <source>
        <dbReference type="ARBA" id="ARBA00022827"/>
    </source>
</evidence>
<dbReference type="RefSeq" id="WP_145065105.1">
    <property type="nucleotide sequence ID" value="NZ_CP036287.1"/>
</dbReference>
<dbReference type="Proteomes" id="UP000316921">
    <property type="component" value="Chromosome"/>
</dbReference>
<evidence type="ECO:0000256" key="6">
    <source>
        <dbReference type="ARBA" id="ARBA00022630"/>
    </source>
</evidence>
<dbReference type="PANTHER" id="PTHR43104:SF2">
    <property type="entry name" value="L-2-HYDROXYGLUTARATE DEHYDROGENASE, MITOCHONDRIAL"/>
    <property type="match status" value="1"/>
</dbReference>
<reference evidence="10 11" key="1">
    <citation type="submission" date="2019-02" db="EMBL/GenBank/DDBJ databases">
        <title>Deep-cultivation of Planctomycetes and their phenomic and genomic characterization uncovers novel biology.</title>
        <authorList>
            <person name="Wiegand S."/>
            <person name="Jogler M."/>
            <person name="Boedeker C."/>
            <person name="Pinto D."/>
            <person name="Vollmers J."/>
            <person name="Rivas-Marin E."/>
            <person name="Kohn T."/>
            <person name="Peeters S.H."/>
            <person name="Heuer A."/>
            <person name="Rast P."/>
            <person name="Oberbeckmann S."/>
            <person name="Bunk B."/>
            <person name="Jeske O."/>
            <person name="Meyerdierks A."/>
            <person name="Storesund J.E."/>
            <person name="Kallscheuer N."/>
            <person name="Luecker S."/>
            <person name="Lage O.M."/>
            <person name="Pohl T."/>
            <person name="Merkel B.J."/>
            <person name="Hornburger P."/>
            <person name="Mueller R.-W."/>
            <person name="Bruemmer F."/>
            <person name="Labrenz M."/>
            <person name="Spormann A.M."/>
            <person name="Op den Camp H."/>
            <person name="Overmann J."/>
            <person name="Amann R."/>
            <person name="Jetten M.S.M."/>
            <person name="Mascher T."/>
            <person name="Medema M.H."/>
            <person name="Devos D.P."/>
            <person name="Kaster A.-K."/>
            <person name="Ovreas L."/>
            <person name="Rohde M."/>
            <person name="Galperin M.Y."/>
            <person name="Jogler C."/>
        </authorList>
    </citation>
    <scope>NUCLEOTIDE SEQUENCE [LARGE SCALE GENOMIC DNA]</scope>
    <source>
        <strain evidence="10 11">Pla133</strain>
    </source>
</reference>
<evidence type="ECO:0000256" key="3">
    <source>
        <dbReference type="ARBA" id="ARBA00005012"/>
    </source>
</evidence>
<evidence type="ECO:0000313" key="10">
    <source>
        <dbReference type="EMBL" id="QDU67171.1"/>
    </source>
</evidence>
<dbReference type="NCBIfam" id="NF003611">
    <property type="entry name" value="PRK05257.3-2"/>
    <property type="match status" value="1"/>
</dbReference>
<dbReference type="NCBIfam" id="NF003606">
    <property type="entry name" value="PRK05257.2-1"/>
    <property type="match status" value="1"/>
</dbReference>
<dbReference type="NCBIfam" id="NF003605">
    <property type="entry name" value="PRK05257.1-4"/>
    <property type="match status" value="1"/>
</dbReference>
<accession>A0A518BJK8</accession>